<evidence type="ECO:0000259" key="4">
    <source>
        <dbReference type="PROSITE" id="PS50110"/>
    </source>
</evidence>
<keyword evidence="3" id="KW-0597">Phosphoprotein</keyword>
<organism evidence="7 8">
    <name type="scientific">Pseudomonas leptonychotis</name>
    <dbReference type="NCBI Taxonomy" id="2448482"/>
    <lineage>
        <taxon>Bacteria</taxon>
        <taxon>Pseudomonadati</taxon>
        <taxon>Pseudomonadota</taxon>
        <taxon>Gammaproteobacteria</taxon>
        <taxon>Pseudomonadales</taxon>
        <taxon>Pseudomonadaceae</taxon>
        <taxon>Pseudomonas</taxon>
    </lineage>
</organism>
<dbReference type="PROSITE" id="PS50110">
    <property type="entry name" value="RESPONSE_REGULATORY"/>
    <property type="match status" value="1"/>
</dbReference>
<dbReference type="Proteomes" id="UP000307541">
    <property type="component" value="Unassembled WGS sequence"/>
</dbReference>
<evidence type="ECO:0000259" key="6">
    <source>
        <dbReference type="PROSITE" id="PS50887"/>
    </source>
</evidence>
<dbReference type="InterPro" id="IPR001633">
    <property type="entry name" value="EAL_dom"/>
</dbReference>
<proteinExistence type="predicted"/>
<evidence type="ECO:0000256" key="3">
    <source>
        <dbReference type="PROSITE-ProRule" id="PRU00169"/>
    </source>
</evidence>
<dbReference type="EMBL" id="RFLV01000002">
    <property type="protein sequence ID" value="TIH08186.1"/>
    <property type="molecule type" value="Genomic_DNA"/>
</dbReference>
<accession>A0A4T1ZZ42</accession>
<dbReference type="PROSITE" id="PS50887">
    <property type="entry name" value="GGDEF"/>
    <property type="match status" value="1"/>
</dbReference>
<dbReference type="RefSeq" id="WP_136664666.1">
    <property type="nucleotide sequence ID" value="NZ_RFLV01000002.1"/>
</dbReference>
<dbReference type="SMART" id="SM00448">
    <property type="entry name" value="REC"/>
    <property type="match status" value="1"/>
</dbReference>
<dbReference type="SUPFAM" id="SSF52172">
    <property type="entry name" value="CheY-like"/>
    <property type="match status" value="1"/>
</dbReference>
<protein>
    <submittedName>
        <fullName evidence="7">EAL domain-containing response regulator</fullName>
    </submittedName>
</protein>
<dbReference type="GO" id="GO:0000160">
    <property type="term" value="P:phosphorelay signal transduction system"/>
    <property type="evidence" value="ECO:0007669"/>
    <property type="project" value="InterPro"/>
</dbReference>
<dbReference type="InterPro" id="IPR000160">
    <property type="entry name" value="GGDEF_dom"/>
</dbReference>
<dbReference type="Gene3D" id="3.40.50.2300">
    <property type="match status" value="1"/>
</dbReference>
<dbReference type="GO" id="GO:0005886">
    <property type="term" value="C:plasma membrane"/>
    <property type="evidence" value="ECO:0007669"/>
    <property type="project" value="UniProtKB-SubCell"/>
</dbReference>
<dbReference type="PANTHER" id="PTHR44757">
    <property type="entry name" value="DIGUANYLATE CYCLASE DGCP"/>
    <property type="match status" value="1"/>
</dbReference>
<evidence type="ECO:0000256" key="2">
    <source>
        <dbReference type="ARBA" id="ARBA00004533"/>
    </source>
</evidence>
<comment type="subcellular location">
    <subcellularLocation>
        <location evidence="2">Cell inner membrane</location>
    </subcellularLocation>
</comment>
<dbReference type="Pfam" id="PF00563">
    <property type="entry name" value="EAL"/>
    <property type="match status" value="1"/>
</dbReference>
<comment type="caution">
    <text evidence="7">The sequence shown here is derived from an EMBL/GenBank/DDBJ whole genome shotgun (WGS) entry which is preliminary data.</text>
</comment>
<comment type="cofactor">
    <cofactor evidence="1">
        <name>Mg(2+)</name>
        <dbReference type="ChEBI" id="CHEBI:18420"/>
    </cofactor>
</comment>
<dbReference type="CDD" id="cd01948">
    <property type="entry name" value="EAL"/>
    <property type="match status" value="1"/>
</dbReference>
<feature type="domain" description="Response regulatory" evidence="4">
    <location>
        <begin position="9"/>
        <end position="124"/>
    </location>
</feature>
<dbReference type="SUPFAM" id="SSF141868">
    <property type="entry name" value="EAL domain-like"/>
    <property type="match status" value="1"/>
</dbReference>
<dbReference type="InterPro" id="IPR035919">
    <property type="entry name" value="EAL_sf"/>
</dbReference>
<dbReference type="AlphaFoldDB" id="A0A4T1ZZ42"/>
<dbReference type="PANTHER" id="PTHR44757:SF2">
    <property type="entry name" value="BIOFILM ARCHITECTURE MAINTENANCE PROTEIN MBAA"/>
    <property type="match status" value="1"/>
</dbReference>
<dbReference type="InterPro" id="IPR001789">
    <property type="entry name" value="Sig_transdc_resp-reg_receiver"/>
</dbReference>
<dbReference type="PROSITE" id="PS50883">
    <property type="entry name" value="EAL"/>
    <property type="match status" value="1"/>
</dbReference>
<dbReference type="SMART" id="SM00267">
    <property type="entry name" value="GGDEF"/>
    <property type="match status" value="1"/>
</dbReference>
<reference evidence="7 8" key="1">
    <citation type="submission" date="2018-10" db="EMBL/GenBank/DDBJ databases">
        <title>Pseudomonas leptonychotis sp. nov., isolated from Weddell seals in Antarctica.</title>
        <authorList>
            <person name="Novakova D."/>
            <person name="Svec P."/>
            <person name="Kralova S."/>
            <person name="Kristofova L."/>
            <person name="Zeman M."/>
            <person name="Pantucek R."/>
            <person name="Maslanova I."/>
            <person name="Sedlacek I."/>
        </authorList>
    </citation>
    <scope>NUCLEOTIDE SEQUENCE [LARGE SCALE GENOMIC DNA]</scope>
    <source>
        <strain evidence="7 8">CCM 8849</strain>
    </source>
</reference>
<dbReference type="NCBIfam" id="TIGR00254">
    <property type="entry name" value="GGDEF"/>
    <property type="match status" value="1"/>
</dbReference>
<evidence type="ECO:0000313" key="7">
    <source>
        <dbReference type="EMBL" id="TIH08186.1"/>
    </source>
</evidence>
<dbReference type="InterPro" id="IPR011006">
    <property type="entry name" value="CheY-like_superfamily"/>
</dbReference>
<feature type="domain" description="EAL" evidence="5">
    <location>
        <begin position="306"/>
        <end position="559"/>
    </location>
</feature>
<dbReference type="Pfam" id="PF00990">
    <property type="entry name" value="GGDEF"/>
    <property type="match status" value="1"/>
</dbReference>
<dbReference type="InterPro" id="IPR052155">
    <property type="entry name" value="Biofilm_reg_signaling"/>
</dbReference>
<dbReference type="InterPro" id="IPR043128">
    <property type="entry name" value="Rev_trsase/Diguanyl_cyclase"/>
</dbReference>
<sequence length="573" mass="63422">MIQAAVTHTILIVDDQPSDLLILNEAVHDLGNVHIASNGNMALEIARQCRPDLILLDIQMPDMDGFQLCRAIKADPKLCDAAILFVTAQNQTENEIKALEYGGIDFIDKPLNIPVIRGHVRAHLNLRLAAKRLAYYDDLTGLPNRSLLQDRAEQALQTAHRNQSKVALLLLDLDNFKIINDSVDHSVGDAVLAEIGSRLTQFSRGIDTVSRQGGDEFVILLPEVKRLDAIGDLVERMLAVIATPMYINKKRYDLTASAGVGVFPDDSQDFASLYRHADTAMYQAKKLGRNRYRFFSQGLENSSRARHLLEGHMRSALEHGVFEVFYQAKYDAQKKNICGMEALIRWRKADGSLISPADFIPLAEETGLIVPIGKYVLLQACNDAQRLQLLGFAIPVSVNISAVQFREESFLEMVKDALEQSTLPPTMLELEITEGVLAHDIVMASDVLNELKAMGVHIAIDDFGTGYSSLTYLKSLPIDVLKIDQSFVRDMLTDSSDAAIIEAIIRMAQALGLSLIAEGVEEIEQSNKLLALGCPVMQGYLYCRPMPFNALCEFLNTTASVNSLLTENQGSHR</sequence>
<dbReference type="FunFam" id="3.30.70.270:FF:000001">
    <property type="entry name" value="Diguanylate cyclase domain protein"/>
    <property type="match status" value="1"/>
</dbReference>
<evidence type="ECO:0000256" key="1">
    <source>
        <dbReference type="ARBA" id="ARBA00001946"/>
    </source>
</evidence>
<keyword evidence="8" id="KW-1185">Reference proteome</keyword>
<feature type="domain" description="GGDEF" evidence="6">
    <location>
        <begin position="164"/>
        <end position="297"/>
    </location>
</feature>
<dbReference type="OrthoDB" id="9804951at2"/>
<name>A0A4T1ZZ42_9PSED</name>
<gene>
    <name evidence="7" type="ORF">D8779_11750</name>
</gene>
<dbReference type="SMART" id="SM00052">
    <property type="entry name" value="EAL"/>
    <property type="match status" value="1"/>
</dbReference>
<dbReference type="CDD" id="cd01949">
    <property type="entry name" value="GGDEF"/>
    <property type="match status" value="1"/>
</dbReference>
<dbReference type="InterPro" id="IPR029787">
    <property type="entry name" value="Nucleotide_cyclase"/>
</dbReference>
<dbReference type="Pfam" id="PF00072">
    <property type="entry name" value="Response_reg"/>
    <property type="match status" value="1"/>
</dbReference>
<dbReference type="SUPFAM" id="SSF55073">
    <property type="entry name" value="Nucleotide cyclase"/>
    <property type="match status" value="1"/>
</dbReference>
<dbReference type="GO" id="GO:0003824">
    <property type="term" value="F:catalytic activity"/>
    <property type="evidence" value="ECO:0007669"/>
    <property type="project" value="UniProtKB-ARBA"/>
</dbReference>
<dbReference type="Gene3D" id="3.30.70.270">
    <property type="match status" value="1"/>
</dbReference>
<dbReference type="Gene3D" id="3.20.20.450">
    <property type="entry name" value="EAL domain"/>
    <property type="match status" value="1"/>
</dbReference>
<evidence type="ECO:0000259" key="5">
    <source>
        <dbReference type="PROSITE" id="PS50883"/>
    </source>
</evidence>
<feature type="modified residue" description="4-aspartylphosphate" evidence="3">
    <location>
        <position position="57"/>
    </location>
</feature>
<evidence type="ECO:0000313" key="8">
    <source>
        <dbReference type="Proteomes" id="UP000307541"/>
    </source>
</evidence>